<protein>
    <submittedName>
        <fullName evidence="2">Uncharacterized protein</fullName>
    </submittedName>
</protein>
<proteinExistence type="predicted"/>
<feature type="compositionally biased region" description="Basic and acidic residues" evidence="1">
    <location>
        <begin position="63"/>
        <end position="72"/>
    </location>
</feature>
<reference evidence="2 3" key="1">
    <citation type="journal article" date="2022" name="Nat. Plants">
        <title>Genomes of leafy and leafless Platanthera orchids illuminate the evolution of mycoheterotrophy.</title>
        <authorList>
            <person name="Li M.H."/>
            <person name="Liu K.W."/>
            <person name="Li Z."/>
            <person name="Lu H.C."/>
            <person name="Ye Q.L."/>
            <person name="Zhang D."/>
            <person name="Wang J.Y."/>
            <person name="Li Y.F."/>
            <person name="Zhong Z.M."/>
            <person name="Liu X."/>
            <person name="Yu X."/>
            <person name="Liu D.K."/>
            <person name="Tu X.D."/>
            <person name="Liu B."/>
            <person name="Hao Y."/>
            <person name="Liao X.Y."/>
            <person name="Jiang Y.T."/>
            <person name="Sun W.H."/>
            <person name="Chen J."/>
            <person name="Chen Y.Q."/>
            <person name="Ai Y."/>
            <person name="Zhai J.W."/>
            <person name="Wu S.S."/>
            <person name="Zhou Z."/>
            <person name="Hsiao Y.Y."/>
            <person name="Wu W.L."/>
            <person name="Chen Y.Y."/>
            <person name="Lin Y.F."/>
            <person name="Hsu J.L."/>
            <person name="Li C.Y."/>
            <person name="Wang Z.W."/>
            <person name="Zhao X."/>
            <person name="Zhong W.Y."/>
            <person name="Ma X.K."/>
            <person name="Ma L."/>
            <person name="Huang J."/>
            <person name="Chen G.Z."/>
            <person name="Huang M.Z."/>
            <person name="Huang L."/>
            <person name="Peng D.H."/>
            <person name="Luo Y.B."/>
            <person name="Zou S.Q."/>
            <person name="Chen S.P."/>
            <person name="Lan S."/>
            <person name="Tsai W.C."/>
            <person name="Van de Peer Y."/>
            <person name="Liu Z.J."/>
        </authorList>
    </citation>
    <scope>NUCLEOTIDE SEQUENCE [LARGE SCALE GENOMIC DNA]</scope>
    <source>
        <strain evidence="2">Lor288</strain>
    </source>
</reference>
<gene>
    <name evidence="2" type="ORF">KSP40_PGU012664</name>
</gene>
<dbReference type="Proteomes" id="UP001412067">
    <property type="component" value="Unassembled WGS sequence"/>
</dbReference>
<dbReference type="EMBL" id="JBBWWR010000018">
    <property type="protein sequence ID" value="KAK8943914.1"/>
    <property type="molecule type" value="Genomic_DNA"/>
</dbReference>
<dbReference type="PANTHER" id="PTHR46372">
    <property type="entry name" value="PROTEIN WVD2-LIKE 3"/>
    <property type="match status" value="1"/>
</dbReference>
<name>A0ABR2LLL1_9ASPA</name>
<feature type="compositionally biased region" description="Polar residues" evidence="1">
    <location>
        <begin position="43"/>
        <end position="56"/>
    </location>
</feature>
<sequence>MNFKATPMPNFYHEGPPPKTELKKVPPTRAKSPKLGRRKSCSDAHNSSPGDGNSKFSPIVNRRSLDSGKDASKSTGPKARTPRKAAKDESEHGGLESEPRSYTNEAELETSDAITAQS</sequence>
<comment type="caution">
    <text evidence="2">The sequence shown here is derived from an EMBL/GenBank/DDBJ whole genome shotgun (WGS) entry which is preliminary data.</text>
</comment>
<accession>A0ABR2LLL1</accession>
<dbReference type="PANTHER" id="PTHR46372:SF2">
    <property type="entry name" value="PROTEIN WVD2-LIKE 3"/>
    <property type="match status" value="1"/>
</dbReference>
<evidence type="ECO:0000256" key="1">
    <source>
        <dbReference type="SAM" id="MobiDB-lite"/>
    </source>
</evidence>
<feature type="region of interest" description="Disordered" evidence="1">
    <location>
        <begin position="1"/>
        <end position="118"/>
    </location>
</feature>
<evidence type="ECO:0000313" key="3">
    <source>
        <dbReference type="Proteomes" id="UP001412067"/>
    </source>
</evidence>
<feature type="compositionally biased region" description="Basic and acidic residues" evidence="1">
    <location>
        <begin position="85"/>
        <end position="99"/>
    </location>
</feature>
<evidence type="ECO:0000313" key="2">
    <source>
        <dbReference type="EMBL" id="KAK8943914.1"/>
    </source>
</evidence>
<dbReference type="InterPro" id="IPR044806">
    <property type="entry name" value="WVD2/WDL1-4"/>
</dbReference>
<organism evidence="2 3">
    <name type="scientific">Platanthera guangdongensis</name>
    <dbReference type="NCBI Taxonomy" id="2320717"/>
    <lineage>
        <taxon>Eukaryota</taxon>
        <taxon>Viridiplantae</taxon>
        <taxon>Streptophyta</taxon>
        <taxon>Embryophyta</taxon>
        <taxon>Tracheophyta</taxon>
        <taxon>Spermatophyta</taxon>
        <taxon>Magnoliopsida</taxon>
        <taxon>Liliopsida</taxon>
        <taxon>Asparagales</taxon>
        <taxon>Orchidaceae</taxon>
        <taxon>Orchidoideae</taxon>
        <taxon>Orchideae</taxon>
        <taxon>Orchidinae</taxon>
        <taxon>Platanthera</taxon>
    </lineage>
</organism>
<keyword evidence="3" id="KW-1185">Reference proteome</keyword>